<feature type="domain" description="AMP-dependent synthetase/ligase" evidence="3">
    <location>
        <begin position="36"/>
        <end position="402"/>
    </location>
</feature>
<evidence type="ECO:0000256" key="1">
    <source>
        <dbReference type="ARBA" id="ARBA00022450"/>
    </source>
</evidence>
<evidence type="ECO:0000313" key="4">
    <source>
        <dbReference type="RefSeq" id="XP_028138914.1"/>
    </source>
</evidence>
<dbReference type="Gene3D" id="3.40.50.12780">
    <property type="entry name" value="N-terminal domain of ligase-like"/>
    <property type="match status" value="1"/>
</dbReference>
<dbReference type="SUPFAM" id="SSF47336">
    <property type="entry name" value="ACP-like"/>
    <property type="match status" value="1"/>
</dbReference>
<reference evidence="4" key="1">
    <citation type="submission" date="2025-08" db="UniProtKB">
        <authorList>
            <consortium name="RefSeq"/>
        </authorList>
    </citation>
    <scope>IDENTIFICATION</scope>
    <source>
        <tissue evidence="4">Whole insect</tissue>
    </source>
</reference>
<dbReference type="Gene3D" id="1.10.1200.10">
    <property type="entry name" value="ACP-like"/>
    <property type="match status" value="1"/>
</dbReference>
<keyword evidence="1" id="KW-0596">Phosphopantetheine</keyword>
<dbReference type="CDD" id="cd05930">
    <property type="entry name" value="A_NRPS"/>
    <property type="match status" value="1"/>
</dbReference>
<dbReference type="Gene3D" id="3.40.630.30">
    <property type="match status" value="1"/>
</dbReference>
<dbReference type="FunFam" id="3.40.50.12780:FF:000038">
    <property type="entry name" value="Ebony protein"/>
    <property type="match status" value="1"/>
</dbReference>
<dbReference type="InParanoid" id="A0A6P7FRD2"/>
<proteinExistence type="predicted"/>
<organism evidence="4">
    <name type="scientific">Diabrotica virgifera virgifera</name>
    <name type="common">western corn rootworm</name>
    <dbReference type="NCBI Taxonomy" id="50390"/>
    <lineage>
        <taxon>Eukaryota</taxon>
        <taxon>Metazoa</taxon>
        <taxon>Ecdysozoa</taxon>
        <taxon>Arthropoda</taxon>
        <taxon>Hexapoda</taxon>
        <taxon>Insecta</taxon>
        <taxon>Pterygota</taxon>
        <taxon>Neoptera</taxon>
        <taxon>Endopterygota</taxon>
        <taxon>Coleoptera</taxon>
        <taxon>Polyphaga</taxon>
        <taxon>Cucujiformia</taxon>
        <taxon>Chrysomeloidea</taxon>
        <taxon>Chrysomelidae</taxon>
        <taxon>Galerucinae</taxon>
        <taxon>Diabroticina</taxon>
        <taxon>Diabroticites</taxon>
        <taxon>Diabrotica</taxon>
    </lineage>
</organism>
<dbReference type="PANTHER" id="PTHR44845">
    <property type="entry name" value="CARRIER DOMAIN-CONTAINING PROTEIN"/>
    <property type="match status" value="1"/>
</dbReference>
<sequence length="859" mass="97072">MTQAMGSIPKLSILKGPTRQFHANTLESIFENVATSQHENDAALLFEVNGEIRTHTYSDVNKITNKLARTIIETISNNQLPRNKDGDYIIGVNMHPSDHLVILLMAIWKSGAAYLPLDPSFPGPRVEHIVREANPAMIIYETDSKYYLDTIKLSFEDLANQSTHQPEEALSKNQKVRHVRDDLAVVLYTSGSTGVPKGVRLPHKVILNRLQWQFRRFPYSPSEKVCVFKTALTFVDSIAEIWGPLLNGRAILVIPKSVTKDPETFVSVLENYKIERLILVPSLLRNLLMFLQMRKEDLLLRNLKTWVCSGETLVVSLVEEFFKYFPPNEYQLCNFYGSTEIMGDVTYHSITNSEQLKHINKVPIGAPLDNTILYLLDKDFRPVKAGDIGELFVSGLNLASGYVSGRDPEKFLDNPLAIDPTYGKLYRTGDFARLEKGILFYEGRTDSQVKIRGHRVDTAEVEKAVNSLEAVEKGVVLCYKPGEMNQALLAFITTESPISEHQIELMLKEKLASYMVPQVILVEKIPLLVNGKIDRQYLLKSYENTNNNEDLEPAIDISYEGVPIHQIEAAKVLFETVACVLNRAVRSQISINSNFFEIGGNSLNSIYTISKMSEQGFNIRIGDFLSAMDFGEILLRMTSNTTIHIEAPSFSYDLLKPCYKSVVCDMITTSFYEKADLEQWLKPDISPTDYDELMEKLWEPLLEQNLSFIVKNEYGKIVGVALNFDARDEPDIEITSKLTVIFEFLESIEGPIRDNELPPGKGSILHSFMMATQSSLTPKENVSVMQFIEGEVLNIAKEAHFKGVFTTNTNPLTQQLSSIYNYQTMLDCQVNQYVASDNTKPFGLAPDDQRAIVNWKSLE</sequence>
<dbReference type="FunFam" id="3.40.630.30:FF:000088">
    <property type="entry name" value="Ebony protein"/>
    <property type="match status" value="1"/>
</dbReference>
<dbReference type="RefSeq" id="XP_028138914.1">
    <property type="nucleotide sequence ID" value="XM_028283113.1"/>
</dbReference>
<dbReference type="PROSITE" id="PS00455">
    <property type="entry name" value="AMP_BINDING"/>
    <property type="match status" value="1"/>
</dbReference>
<dbReference type="AlphaFoldDB" id="A0A6P7FRD2"/>
<dbReference type="SMR" id="A0A6P7FRD2"/>
<evidence type="ECO:0000259" key="3">
    <source>
        <dbReference type="Pfam" id="PF00501"/>
    </source>
</evidence>
<dbReference type="InterPro" id="IPR042099">
    <property type="entry name" value="ANL_N_sf"/>
</dbReference>
<dbReference type="OrthoDB" id="416786at2759"/>
<gene>
    <name evidence="4" type="primary">LOC114333250</name>
</gene>
<accession>A0A6P7FRD2</accession>
<dbReference type="InterPro" id="IPR045851">
    <property type="entry name" value="AMP-bd_C_sf"/>
</dbReference>
<dbReference type="InterPro" id="IPR036736">
    <property type="entry name" value="ACP-like_sf"/>
</dbReference>
<dbReference type="InterPro" id="IPR000873">
    <property type="entry name" value="AMP-dep_synth/lig_dom"/>
</dbReference>
<evidence type="ECO:0000256" key="2">
    <source>
        <dbReference type="ARBA" id="ARBA00022553"/>
    </source>
</evidence>
<dbReference type="Gene3D" id="3.30.300.30">
    <property type="match status" value="1"/>
</dbReference>
<dbReference type="FunFam" id="3.30.300.30:FF:000030">
    <property type="entry name" value="Mutant e4 ebony"/>
    <property type="match status" value="1"/>
</dbReference>
<name>A0A6P7FRD2_DIAVI</name>
<dbReference type="Pfam" id="PF00501">
    <property type="entry name" value="AMP-binding"/>
    <property type="match status" value="1"/>
</dbReference>
<dbReference type="FunCoup" id="A0A6P7FRD2">
    <property type="interactions" value="23"/>
</dbReference>
<dbReference type="InterPro" id="IPR020845">
    <property type="entry name" value="AMP-binding_CS"/>
</dbReference>
<keyword evidence="2" id="KW-0597">Phosphoprotein</keyword>
<protein>
    <submittedName>
        <fullName evidence="4">Uncharacterized protein LOC114333250 isoform X1</fullName>
    </submittedName>
</protein>
<dbReference type="PANTHER" id="PTHR44845:SF6">
    <property type="entry name" value="BETA-ALANINE-ACTIVATING ENZYME"/>
    <property type="match status" value="1"/>
</dbReference>
<dbReference type="SUPFAM" id="SSF56801">
    <property type="entry name" value="Acetyl-CoA synthetase-like"/>
    <property type="match status" value="1"/>
</dbReference>